<evidence type="ECO:0000313" key="2">
    <source>
        <dbReference type="Proteomes" id="UP000326912"/>
    </source>
</evidence>
<name>A0A5J4KU47_9CHLR</name>
<dbReference type="RefSeq" id="WP_198925559.1">
    <property type="nucleotide sequence ID" value="NZ_BKZW01000003.1"/>
</dbReference>
<dbReference type="InterPro" id="IPR014710">
    <property type="entry name" value="RmlC-like_jellyroll"/>
</dbReference>
<gene>
    <name evidence="1" type="ORF">KDW_53550</name>
</gene>
<dbReference type="SUPFAM" id="SSF51182">
    <property type="entry name" value="RmlC-like cupins"/>
    <property type="match status" value="1"/>
</dbReference>
<protein>
    <submittedName>
        <fullName evidence="1">Cupin</fullName>
    </submittedName>
</protein>
<proteinExistence type="predicted"/>
<reference evidence="1 2" key="1">
    <citation type="submission" date="2019-10" db="EMBL/GenBank/DDBJ databases">
        <title>Dictyobacter vulcani sp. nov., within the class Ktedonobacteria, isolated from soil of volcanic Mt. Zao.</title>
        <authorList>
            <person name="Zheng Y."/>
            <person name="Wang C.M."/>
            <person name="Sakai Y."/>
            <person name="Abe K."/>
            <person name="Yokota A."/>
            <person name="Yabe S."/>
        </authorList>
    </citation>
    <scope>NUCLEOTIDE SEQUENCE [LARGE SCALE GENOMIC DNA]</scope>
    <source>
        <strain evidence="1 2">W12</strain>
    </source>
</reference>
<evidence type="ECO:0000313" key="1">
    <source>
        <dbReference type="EMBL" id="GER91193.1"/>
    </source>
</evidence>
<sequence>MQTEMQTKGFNRPDEVRSLPKTKIEVIDFGELSLMKLTFEPGWKWSEHVMPVAGTTSCLVPHFNYCLSGRLHVRMNDGSESELGPGDAQLLAPGHDAWVVGDEPYVGLDFQGGHLYGKSFH</sequence>
<dbReference type="CDD" id="cd06990">
    <property type="entry name" value="cupin_DUF861"/>
    <property type="match status" value="1"/>
</dbReference>
<organism evidence="1 2">
    <name type="scientific">Dictyobacter vulcani</name>
    <dbReference type="NCBI Taxonomy" id="2607529"/>
    <lineage>
        <taxon>Bacteria</taxon>
        <taxon>Bacillati</taxon>
        <taxon>Chloroflexota</taxon>
        <taxon>Ktedonobacteria</taxon>
        <taxon>Ktedonobacterales</taxon>
        <taxon>Dictyobacteraceae</taxon>
        <taxon>Dictyobacter</taxon>
    </lineage>
</organism>
<comment type="caution">
    <text evidence="1">The sequence shown here is derived from an EMBL/GenBank/DDBJ whole genome shotgun (WGS) entry which is preliminary data.</text>
</comment>
<dbReference type="Proteomes" id="UP000326912">
    <property type="component" value="Unassembled WGS sequence"/>
</dbReference>
<dbReference type="InterPro" id="IPR011051">
    <property type="entry name" value="RmlC_Cupin_sf"/>
</dbReference>
<accession>A0A5J4KU47</accession>
<dbReference type="Gene3D" id="2.60.120.10">
    <property type="entry name" value="Jelly Rolls"/>
    <property type="match status" value="1"/>
</dbReference>
<keyword evidence="2" id="KW-1185">Reference proteome</keyword>
<dbReference type="EMBL" id="BKZW01000003">
    <property type="protein sequence ID" value="GER91193.1"/>
    <property type="molecule type" value="Genomic_DNA"/>
</dbReference>
<dbReference type="AlphaFoldDB" id="A0A5J4KU47"/>